<evidence type="ECO:0000256" key="2">
    <source>
        <dbReference type="SAM" id="SignalP"/>
    </source>
</evidence>
<evidence type="ECO:0008006" key="5">
    <source>
        <dbReference type="Google" id="ProtNLM"/>
    </source>
</evidence>
<evidence type="ECO:0000313" key="4">
    <source>
        <dbReference type="Proteomes" id="UP000429232"/>
    </source>
</evidence>
<keyword evidence="2" id="KW-0732">Signal</keyword>
<feature type="compositionally biased region" description="Basic and acidic residues" evidence="1">
    <location>
        <begin position="32"/>
        <end position="54"/>
    </location>
</feature>
<protein>
    <recommendedName>
        <fullName evidence="5">Pentapeptide MXKDX repeat protein</fullName>
    </recommendedName>
</protein>
<dbReference type="KEGG" id="mgik:GO620_009290"/>
<feature type="region of interest" description="Disordered" evidence="1">
    <location>
        <begin position="22"/>
        <end position="69"/>
    </location>
</feature>
<sequence length="69" mass="7058">MKNAFKLGVVALALTSMVACKGSGSASTADSAKTDSIKADSSNKMDSVKKDSAKLADTTKAAKDTTKKM</sequence>
<organism evidence="3 4">
    <name type="scientific">Mucilaginibacter ginkgonis</name>
    <dbReference type="NCBI Taxonomy" id="2682091"/>
    <lineage>
        <taxon>Bacteria</taxon>
        <taxon>Pseudomonadati</taxon>
        <taxon>Bacteroidota</taxon>
        <taxon>Sphingobacteriia</taxon>
        <taxon>Sphingobacteriales</taxon>
        <taxon>Sphingobacteriaceae</taxon>
        <taxon>Mucilaginibacter</taxon>
    </lineage>
</organism>
<accession>A0A6I4I117</accession>
<gene>
    <name evidence="3" type="ORF">GO620_009290</name>
</gene>
<reference evidence="3 4" key="1">
    <citation type="submission" date="2020-12" db="EMBL/GenBank/DDBJ databases">
        <title>HMF7856_wgs.fasta genome submission.</title>
        <authorList>
            <person name="Kang H."/>
            <person name="Kim H."/>
            <person name="Joh K."/>
        </authorList>
    </citation>
    <scope>NUCLEOTIDE SEQUENCE [LARGE SCALE GENOMIC DNA]</scope>
    <source>
        <strain evidence="3 4">HMF7856</strain>
    </source>
</reference>
<feature type="compositionally biased region" description="Low complexity" evidence="1">
    <location>
        <begin position="22"/>
        <end position="31"/>
    </location>
</feature>
<dbReference type="RefSeq" id="WP_157526000.1">
    <property type="nucleotide sequence ID" value="NZ_CP066775.1"/>
</dbReference>
<keyword evidence="4" id="KW-1185">Reference proteome</keyword>
<name>A0A6I4I117_9SPHI</name>
<dbReference type="PROSITE" id="PS51257">
    <property type="entry name" value="PROKAR_LIPOPROTEIN"/>
    <property type="match status" value="1"/>
</dbReference>
<proteinExistence type="predicted"/>
<feature type="compositionally biased region" description="Basic and acidic residues" evidence="1">
    <location>
        <begin position="60"/>
        <end position="69"/>
    </location>
</feature>
<dbReference type="EMBL" id="CP066775">
    <property type="protein sequence ID" value="QQL48388.1"/>
    <property type="molecule type" value="Genomic_DNA"/>
</dbReference>
<dbReference type="Proteomes" id="UP000429232">
    <property type="component" value="Chromosome"/>
</dbReference>
<feature type="chain" id="PRO_5043590750" description="Pentapeptide MXKDX repeat protein" evidence="2">
    <location>
        <begin position="22"/>
        <end position="69"/>
    </location>
</feature>
<feature type="signal peptide" evidence="2">
    <location>
        <begin position="1"/>
        <end position="21"/>
    </location>
</feature>
<evidence type="ECO:0000256" key="1">
    <source>
        <dbReference type="SAM" id="MobiDB-lite"/>
    </source>
</evidence>
<evidence type="ECO:0000313" key="3">
    <source>
        <dbReference type="EMBL" id="QQL48388.1"/>
    </source>
</evidence>
<dbReference type="AlphaFoldDB" id="A0A6I4I117"/>